<feature type="domain" description="C2H2-type" evidence="7">
    <location>
        <begin position="470"/>
        <end position="498"/>
    </location>
</feature>
<feature type="domain" description="C2H2-type" evidence="7">
    <location>
        <begin position="499"/>
        <end position="527"/>
    </location>
</feature>
<dbReference type="InterPro" id="IPR036236">
    <property type="entry name" value="Znf_C2H2_sf"/>
</dbReference>
<dbReference type="GO" id="GO:0000981">
    <property type="term" value="F:DNA-binding transcription factor activity, RNA polymerase II-specific"/>
    <property type="evidence" value="ECO:0007669"/>
    <property type="project" value="TreeGrafter"/>
</dbReference>
<dbReference type="Pfam" id="PF12874">
    <property type="entry name" value="zf-met"/>
    <property type="match status" value="1"/>
</dbReference>
<dbReference type="PROSITE" id="PS00028">
    <property type="entry name" value="ZINC_FINGER_C2H2_1"/>
    <property type="match status" value="3"/>
</dbReference>
<evidence type="ECO:0000256" key="3">
    <source>
        <dbReference type="ARBA" id="ARBA00022771"/>
    </source>
</evidence>
<dbReference type="AlphaFoldDB" id="A0A7S1ETE6"/>
<evidence type="ECO:0000256" key="5">
    <source>
        <dbReference type="PROSITE-ProRule" id="PRU00042"/>
    </source>
</evidence>
<proteinExistence type="predicted"/>
<evidence type="ECO:0000256" key="4">
    <source>
        <dbReference type="ARBA" id="ARBA00022833"/>
    </source>
</evidence>
<sequence length="561" mass="64372">MMDAFLSRLDNESMFRDWIHSGLSEAKIQIQQIPRALVSVVRLELLPSSCNTQSNIPPKNACCTVSNTVSSETQRLCSNESIVNHKVSSEHVFIRIPEIESDEVILGVVYGNSNMHVNSIGLESCRYQLSDKKIVWHRFATFLSLRKDFEILKFSSGEYIVVAHENSEDGAHLTKSEYVLLFSDNRLSENLFQNGEKAAWTTYTNRSFCCFCNSFNMPFCICPETFWSRYERAQKEMPKVAASMSWNEYLSHLHKQSRITMQNEESLSTILKSQASEVFCEVRREATNESLKTSAAIQAKRILIPFKSCSTREQIAFEEFCKDQMLASESRQNQNTGIQKELCIESKKCCVQKDTADCDDNKKCGTMKIECKEETETFRVKRVKITSGCKTVSQDRIGEQEYTIPVSDVKDGESTAHQSLDVSEKHESSSDKESVGSGLQLICKECKKSFSTSSSLRRHMKTVHLRIQPFQCHECNAKFTYPYVLDAHIELVHKKKRGYECPKCEFTFGTNSNFRRHLRETHEQLRPFRCELCGGREFAKQSNFERHLQSSIHQRKAAGHH</sequence>
<dbReference type="PROSITE" id="PS50157">
    <property type="entry name" value="ZINC_FINGER_C2H2_2"/>
    <property type="match status" value="3"/>
</dbReference>
<dbReference type="GO" id="GO:0008270">
    <property type="term" value="F:zinc ion binding"/>
    <property type="evidence" value="ECO:0007669"/>
    <property type="project" value="UniProtKB-KW"/>
</dbReference>
<evidence type="ECO:0000256" key="1">
    <source>
        <dbReference type="ARBA" id="ARBA00022723"/>
    </source>
</evidence>
<feature type="compositionally biased region" description="Basic and acidic residues" evidence="6">
    <location>
        <begin position="422"/>
        <end position="433"/>
    </location>
</feature>
<dbReference type="SUPFAM" id="SSF57667">
    <property type="entry name" value="beta-beta-alpha zinc fingers"/>
    <property type="match status" value="2"/>
</dbReference>
<dbReference type="GO" id="GO:0000978">
    <property type="term" value="F:RNA polymerase II cis-regulatory region sequence-specific DNA binding"/>
    <property type="evidence" value="ECO:0007669"/>
    <property type="project" value="TreeGrafter"/>
</dbReference>
<evidence type="ECO:0000259" key="7">
    <source>
        <dbReference type="PROSITE" id="PS50157"/>
    </source>
</evidence>
<evidence type="ECO:0000256" key="2">
    <source>
        <dbReference type="ARBA" id="ARBA00022737"/>
    </source>
</evidence>
<keyword evidence="4" id="KW-0862">Zinc</keyword>
<dbReference type="PANTHER" id="PTHR23226:SF385">
    <property type="entry name" value="IP01388P"/>
    <property type="match status" value="1"/>
</dbReference>
<dbReference type="InterPro" id="IPR013087">
    <property type="entry name" value="Znf_C2H2_type"/>
</dbReference>
<feature type="domain" description="C2H2-type" evidence="7">
    <location>
        <begin position="441"/>
        <end position="469"/>
    </location>
</feature>
<keyword evidence="2" id="KW-0677">Repeat</keyword>
<keyword evidence="3 5" id="KW-0863">Zinc-finger</keyword>
<accession>A0A7S1ETE6</accession>
<reference evidence="8" key="1">
    <citation type="submission" date="2021-01" db="EMBL/GenBank/DDBJ databases">
        <authorList>
            <person name="Corre E."/>
            <person name="Pelletier E."/>
            <person name="Niang G."/>
            <person name="Scheremetjew M."/>
            <person name="Finn R."/>
            <person name="Kale V."/>
            <person name="Holt S."/>
            <person name="Cochrane G."/>
            <person name="Meng A."/>
            <person name="Brown T."/>
            <person name="Cohen L."/>
        </authorList>
    </citation>
    <scope>NUCLEOTIDE SEQUENCE</scope>
    <source>
        <strain evidence="8">CCMP3278</strain>
    </source>
</reference>
<feature type="region of interest" description="Disordered" evidence="6">
    <location>
        <begin position="405"/>
        <end position="433"/>
    </location>
</feature>
<evidence type="ECO:0000313" key="8">
    <source>
        <dbReference type="EMBL" id="CAD8822638.1"/>
    </source>
</evidence>
<gene>
    <name evidence="8" type="ORF">TOLI1172_LOCUS7034</name>
</gene>
<dbReference type="PANTHER" id="PTHR23226">
    <property type="entry name" value="ZINC FINGER AND SCAN DOMAIN-CONTAINING"/>
    <property type="match status" value="1"/>
</dbReference>
<dbReference type="Gene3D" id="3.30.160.60">
    <property type="entry name" value="Classic Zinc Finger"/>
    <property type="match status" value="2"/>
</dbReference>
<dbReference type="Pfam" id="PF00096">
    <property type="entry name" value="zf-C2H2"/>
    <property type="match status" value="2"/>
</dbReference>
<protein>
    <recommendedName>
        <fullName evidence="7">C2H2-type domain-containing protein</fullName>
    </recommendedName>
</protein>
<organism evidence="8">
    <name type="scientific">Timspurckia oligopyrenoides</name>
    <dbReference type="NCBI Taxonomy" id="708627"/>
    <lineage>
        <taxon>Eukaryota</taxon>
        <taxon>Rhodophyta</taxon>
        <taxon>Bangiophyceae</taxon>
        <taxon>Porphyridiales</taxon>
        <taxon>Porphyridiaceae</taxon>
        <taxon>Timspurckia</taxon>
    </lineage>
</organism>
<dbReference type="FunFam" id="3.30.160.60:FF:000446">
    <property type="entry name" value="Zinc finger protein"/>
    <property type="match status" value="1"/>
</dbReference>
<evidence type="ECO:0000256" key="6">
    <source>
        <dbReference type="SAM" id="MobiDB-lite"/>
    </source>
</evidence>
<keyword evidence="1" id="KW-0479">Metal-binding</keyword>
<name>A0A7S1ETE6_9RHOD</name>
<dbReference type="SMART" id="SM00355">
    <property type="entry name" value="ZnF_C2H2"/>
    <property type="match status" value="4"/>
</dbReference>
<dbReference type="EMBL" id="HBFP01009799">
    <property type="protein sequence ID" value="CAD8822638.1"/>
    <property type="molecule type" value="Transcribed_RNA"/>
</dbReference>